<dbReference type="EMBL" id="CP045851">
    <property type="protein sequence ID" value="QGG94259.1"/>
    <property type="molecule type" value="Genomic_DNA"/>
</dbReference>
<dbReference type="InterPro" id="IPR036388">
    <property type="entry name" value="WH-like_DNA-bd_sf"/>
</dbReference>
<dbReference type="Proteomes" id="UP000334019">
    <property type="component" value="Chromosome"/>
</dbReference>
<dbReference type="PANTHER" id="PTHR43252:SF4">
    <property type="entry name" value="TRANSCRIPTIONAL REGULATORY PROTEIN"/>
    <property type="match status" value="1"/>
</dbReference>
<gene>
    <name evidence="2" type="ORF">GH723_03610</name>
</gene>
<sequence>MRTPTTTGHVLLGLLALRSWTAYELTQQMRRAVRWAWPRSEANLYNEIKRLADAGLAVAIEEESGGRSRTRYEITDAGREAVTAWLGQQPPSEPKMELEVLLRTFLADLGSADDLRASLAATRSWCLDVAADAATVLEDYVGEHPPFPERAHLNAAYAHLLAGHVRNLMAWCDDVEAELDAWAGATAGVGPTAGSQRMFADAVAFYRGVLSEHGHDEGAT</sequence>
<proteinExistence type="predicted"/>
<accession>A0A5Q2RBL0</accession>
<evidence type="ECO:0000313" key="2">
    <source>
        <dbReference type="EMBL" id="QGG94259.1"/>
    </source>
</evidence>
<dbReference type="AlphaFoldDB" id="A0A5Q2RBL0"/>
<dbReference type="InterPro" id="IPR036390">
    <property type="entry name" value="WH_DNA-bd_sf"/>
</dbReference>
<organism evidence="2 3">
    <name type="scientific">Actinomarinicola tropica</name>
    <dbReference type="NCBI Taxonomy" id="2789776"/>
    <lineage>
        <taxon>Bacteria</taxon>
        <taxon>Bacillati</taxon>
        <taxon>Actinomycetota</taxon>
        <taxon>Acidimicrobiia</taxon>
        <taxon>Acidimicrobiales</taxon>
        <taxon>Iamiaceae</taxon>
        <taxon>Actinomarinicola</taxon>
    </lineage>
</organism>
<feature type="domain" description="Transcription regulator PadR N-terminal" evidence="1">
    <location>
        <begin position="11"/>
        <end position="82"/>
    </location>
</feature>
<dbReference type="RefSeq" id="WP_153758365.1">
    <property type="nucleotide sequence ID" value="NZ_CP045851.1"/>
</dbReference>
<dbReference type="Gene3D" id="1.10.10.10">
    <property type="entry name" value="Winged helix-like DNA-binding domain superfamily/Winged helix DNA-binding domain"/>
    <property type="match status" value="1"/>
</dbReference>
<dbReference type="SUPFAM" id="SSF46785">
    <property type="entry name" value="Winged helix' DNA-binding domain"/>
    <property type="match status" value="1"/>
</dbReference>
<keyword evidence="3" id="KW-1185">Reference proteome</keyword>
<protein>
    <submittedName>
        <fullName evidence="2">PadR family transcriptional regulator</fullName>
    </submittedName>
</protein>
<evidence type="ECO:0000313" key="3">
    <source>
        <dbReference type="Proteomes" id="UP000334019"/>
    </source>
</evidence>
<dbReference type="PANTHER" id="PTHR43252">
    <property type="entry name" value="TRANSCRIPTIONAL REGULATOR YQJI"/>
    <property type="match status" value="1"/>
</dbReference>
<dbReference type="KEGG" id="atq:GH723_03610"/>
<dbReference type="InterPro" id="IPR005149">
    <property type="entry name" value="Tscrpt_reg_PadR_N"/>
</dbReference>
<name>A0A5Q2RBL0_9ACTN</name>
<reference evidence="2 3" key="1">
    <citation type="submission" date="2019-11" db="EMBL/GenBank/DDBJ databases">
        <authorList>
            <person name="He Y."/>
        </authorList>
    </citation>
    <scope>NUCLEOTIDE SEQUENCE [LARGE SCALE GENOMIC DNA]</scope>
    <source>
        <strain evidence="2 3">SCSIO 58843</strain>
    </source>
</reference>
<evidence type="ECO:0000259" key="1">
    <source>
        <dbReference type="Pfam" id="PF03551"/>
    </source>
</evidence>
<dbReference type="Pfam" id="PF03551">
    <property type="entry name" value="PadR"/>
    <property type="match status" value="1"/>
</dbReference>